<dbReference type="PROSITE" id="PS51846">
    <property type="entry name" value="CNNM"/>
    <property type="match status" value="1"/>
</dbReference>
<dbReference type="STRING" id="390242.SAMN04488024_105151"/>
<keyword evidence="4" id="KW-0677">Repeat</keyword>
<sequence length="475" mass="52661">MDLPTVCLFLNSALSTILPTPNVVLVALQEPDTGSVGWRLFFALFLVLLNGFFVAAEFAIVKVRASQIEIKAKSGSRVGKMAKSIIHNLDGYLAATQLGITLASLGLGWVGEGVMHTIFKNLFDSLQWGLSDATIHTASTIVAFSLITIMHIVFGELAPKSFAIQRPVATTLFVSLPLQLFYVVFKPAIWTLNSLAAVILKPFGIDTSGGHESLHSTEELQYLLDQGKESGALDNNEHELIKNVFDFNERVVKNIMVPRTKISGIELTSGKEEVIDTIIKEGYSRLPVYDDIMDKIVGIIHAKDILPLVAAGNQHWTLKDIIRKPYFVTETKKINDLMSELQSNRIQIAIVLDEFGGTAGMVTLEDIVEELVGEIQDEYDEEKPLVEKVSDNEFIVNAFATVYDVNEHLPHDLPEDEDFDTIGGLVSHVFGRIPEVGESNESYGYLFTILKKTEQNIETVKLELVINETDMVDNH</sequence>
<feature type="transmembrane region" description="Helical" evidence="10">
    <location>
        <begin position="133"/>
        <end position="155"/>
    </location>
</feature>
<keyword evidence="5 9" id="KW-1133">Transmembrane helix</keyword>
<dbReference type="FunFam" id="3.10.580.10:FF:000002">
    <property type="entry name" value="Magnesium/cobalt efflux protein CorC"/>
    <property type="match status" value="1"/>
</dbReference>
<dbReference type="PANTHER" id="PTHR43099:SF2">
    <property type="entry name" value="UPF0053 PROTEIN YRKA"/>
    <property type="match status" value="1"/>
</dbReference>
<evidence type="ECO:0000256" key="4">
    <source>
        <dbReference type="ARBA" id="ARBA00022737"/>
    </source>
</evidence>
<accession>A0A1G6TWT0</accession>
<dbReference type="SUPFAM" id="SSF54631">
    <property type="entry name" value="CBS-domain pair"/>
    <property type="match status" value="1"/>
</dbReference>
<evidence type="ECO:0000256" key="6">
    <source>
        <dbReference type="ARBA" id="ARBA00023122"/>
    </source>
</evidence>
<dbReference type="Proteomes" id="UP000199455">
    <property type="component" value="Unassembled WGS sequence"/>
</dbReference>
<evidence type="ECO:0000256" key="2">
    <source>
        <dbReference type="ARBA" id="ARBA00022475"/>
    </source>
</evidence>
<dbReference type="SUPFAM" id="SSF56176">
    <property type="entry name" value="FAD-binding/transporter-associated domain-like"/>
    <property type="match status" value="1"/>
</dbReference>
<dbReference type="InterPro" id="IPR016169">
    <property type="entry name" value="FAD-bd_PCMH_sub2"/>
</dbReference>
<dbReference type="InterPro" id="IPR002550">
    <property type="entry name" value="CNNM"/>
</dbReference>
<evidence type="ECO:0000256" key="7">
    <source>
        <dbReference type="ARBA" id="ARBA00023136"/>
    </source>
</evidence>
<keyword evidence="6 8" id="KW-0129">CBS domain</keyword>
<evidence type="ECO:0000256" key="1">
    <source>
        <dbReference type="ARBA" id="ARBA00004651"/>
    </source>
</evidence>
<evidence type="ECO:0000256" key="5">
    <source>
        <dbReference type="ARBA" id="ARBA00022989"/>
    </source>
</evidence>
<dbReference type="InterPro" id="IPR046342">
    <property type="entry name" value="CBS_dom_sf"/>
</dbReference>
<organism evidence="13 14">
    <name type="scientific">Pedobacter soli</name>
    <dbReference type="NCBI Taxonomy" id="390242"/>
    <lineage>
        <taxon>Bacteria</taxon>
        <taxon>Pseudomonadati</taxon>
        <taxon>Bacteroidota</taxon>
        <taxon>Sphingobacteriia</taxon>
        <taxon>Sphingobacteriales</taxon>
        <taxon>Sphingobacteriaceae</taxon>
        <taxon>Pedobacter</taxon>
    </lineage>
</organism>
<reference evidence="14" key="1">
    <citation type="submission" date="2016-10" db="EMBL/GenBank/DDBJ databases">
        <authorList>
            <person name="Varghese N."/>
            <person name="Submissions S."/>
        </authorList>
    </citation>
    <scope>NUCLEOTIDE SEQUENCE [LARGE SCALE GENOMIC DNA]</scope>
    <source>
        <strain evidence="14">DSM 18609</strain>
    </source>
</reference>
<dbReference type="Gene3D" id="3.10.580.10">
    <property type="entry name" value="CBS-domain"/>
    <property type="match status" value="1"/>
</dbReference>
<dbReference type="InterPro" id="IPR044751">
    <property type="entry name" value="Ion_transp-like_CBS"/>
</dbReference>
<evidence type="ECO:0000256" key="10">
    <source>
        <dbReference type="SAM" id="Phobius"/>
    </source>
</evidence>
<keyword evidence="14" id="KW-1185">Reference proteome</keyword>
<feature type="transmembrane region" description="Helical" evidence="10">
    <location>
        <begin position="39"/>
        <end position="61"/>
    </location>
</feature>
<dbReference type="CDD" id="cd04590">
    <property type="entry name" value="CBS_pair_CorC_HlyC_assoc"/>
    <property type="match status" value="1"/>
</dbReference>
<dbReference type="InterPro" id="IPR036318">
    <property type="entry name" value="FAD-bd_PCMH-like_sf"/>
</dbReference>
<dbReference type="EMBL" id="FMZH01000005">
    <property type="protein sequence ID" value="SDD33374.1"/>
    <property type="molecule type" value="Genomic_DNA"/>
</dbReference>
<gene>
    <name evidence="13" type="ORF">SAMN04488024_105151</name>
</gene>
<evidence type="ECO:0000256" key="9">
    <source>
        <dbReference type="PROSITE-ProRule" id="PRU01193"/>
    </source>
</evidence>
<dbReference type="GO" id="GO:0005886">
    <property type="term" value="C:plasma membrane"/>
    <property type="evidence" value="ECO:0007669"/>
    <property type="project" value="UniProtKB-SubCell"/>
</dbReference>
<dbReference type="InterPro" id="IPR051676">
    <property type="entry name" value="UPF0053_domain"/>
</dbReference>
<keyword evidence="3 9" id="KW-0812">Transmembrane</keyword>
<feature type="domain" description="CBS" evidence="11">
    <location>
        <begin position="256"/>
        <end position="318"/>
    </location>
</feature>
<evidence type="ECO:0000259" key="12">
    <source>
        <dbReference type="PROSITE" id="PS51846"/>
    </source>
</evidence>
<protein>
    <submittedName>
        <fullName evidence="13">Hemolysin, contains CBS domains</fullName>
    </submittedName>
</protein>
<dbReference type="InterPro" id="IPR000644">
    <property type="entry name" value="CBS_dom"/>
</dbReference>
<keyword evidence="7 9" id="KW-0472">Membrane</keyword>
<dbReference type="RefSeq" id="WP_090769086.1">
    <property type="nucleotide sequence ID" value="NZ_FMZH01000005.1"/>
</dbReference>
<evidence type="ECO:0000256" key="8">
    <source>
        <dbReference type="PROSITE-ProRule" id="PRU00703"/>
    </source>
</evidence>
<evidence type="ECO:0000256" key="3">
    <source>
        <dbReference type="ARBA" id="ARBA00022692"/>
    </source>
</evidence>
<proteinExistence type="predicted"/>
<dbReference type="SMART" id="SM01091">
    <property type="entry name" value="CorC_HlyC"/>
    <property type="match status" value="1"/>
</dbReference>
<feature type="transmembrane region" description="Helical" evidence="10">
    <location>
        <begin position="167"/>
        <end position="185"/>
    </location>
</feature>
<dbReference type="GO" id="GO:0050660">
    <property type="term" value="F:flavin adenine dinucleotide binding"/>
    <property type="evidence" value="ECO:0007669"/>
    <property type="project" value="InterPro"/>
</dbReference>
<dbReference type="InterPro" id="IPR005170">
    <property type="entry name" value="Transptr-assoc_dom"/>
</dbReference>
<feature type="domain" description="CNNM transmembrane" evidence="12">
    <location>
        <begin position="32"/>
        <end position="237"/>
    </location>
</feature>
<name>A0A1G6TWT0_9SPHI</name>
<dbReference type="Gene3D" id="3.30.465.10">
    <property type="match status" value="1"/>
</dbReference>
<feature type="transmembrane region" description="Helical" evidence="10">
    <location>
        <begin position="89"/>
        <end position="110"/>
    </location>
</feature>
<evidence type="ECO:0000313" key="14">
    <source>
        <dbReference type="Proteomes" id="UP000199455"/>
    </source>
</evidence>
<keyword evidence="2" id="KW-1003">Cell membrane</keyword>
<dbReference type="Pfam" id="PF01595">
    <property type="entry name" value="CNNM"/>
    <property type="match status" value="1"/>
</dbReference>
<dbReference type="SMART" id="SM00116">
    <property type="entry name" value="CBS"/>
    <property type="match status" value="2"/>
</dbReference>
<feature type="domain" description="CBS" evidence="11">
    <location>
        <begin position="321"/>
        <end position="378"/>
    </location>
</feature>
<dbReference type="Pfam" id="PF00571">
    <property type="entry name" value="CBS"/>
    <property type="match status" value="2"/>
</dbReference>
<evidence type="ECO:0000259" key="11">
    <source>
        <dbReference type="PROSITE" id="PS51371"/>
    </source>
</evidence>
<comment type="subcellular location">
    <subcellularLocation>
        <location evidence="1">Cell membrane</location>
        <topology evidence="1">Multi-pass membrane protein</topology>
    </subcellularLocation>
</comment>
<dbReference type="Pfam" id="PF03471">
    <property type="entry name" value="CorC_HlyC"/>
    <property type="match status" value="1"/>
</dbReference>
<evidence type="ECO:0000313" key="13">
    <source>
        <dbReference type="EMBL" id="SDD33374.1"/>
    </source>
</evidence>
<dbReference type="PANTHER" id="PTHR43099">
    <property type="entry name" value="UPF0053 PROTEIN YRKA"/>
    <property type="match status" value="1"/>
</dbReference>
<dbReference type="PROSITE" id="PS51371">
    <property type="entry name" value="CBS"/>
    <property type="match status" value="2"/>
</dbReference>
<dbReference type="AlphaFoldDB" id="A0A1G6TWT0"/>